<organism evidence="9 10">
    <name type="scientific">Arthrobacter gengyunqii</name>
    <dbReference type="NCBI Taxonomy" id="2886940"/>
    <lineage>
        <taxon>Bacteria</taxon>
        <taxon>Bacillati</taxon>
        <taxon>Actinomycetota</taxon>
        <taxon>Actinomycetes</taxon>
        <taxon>Micrococcales</taxon>
        <taxon>Micrococcaceae</taxon>
        <taxon>Arthrobacter</taxon>
    </lineage>
</organism>
<keyword evidence="10" id="KW-1185">Reference proteome</keyword>
<keyword evidence="6 8" id="KW-1133">Transmembrane helix</keyword>
<evidence type="ECO:0000313" key="9">
    <source>
        <dbReference type="EMBL" id="MCC3264795.1"/>
    </source>
</evidence>
<dbReference type="PROSITE" id="PS51257">
    <property type="entry name" value="PROKAR_LIPOPROTEIN"/>
    <property type="match status" value="1"/>
</dbReference>
<dbReference type="RefSeq" id="WP_227889653.1">
    <property type="nucleotide sequence ID" value="NZ_JAJFZQ010000002.1"/>
</dbReference>
<feature type="transmembrane region" description="Helical" evidence="8">
    <location>
        <begin position="39"/>
        <end position="55"/>
    </location>
</feature>
<comment type="subcellular location">
    <subcellularLocation>
        <location evidence="1">Cell membrane</location>
        <topology evidence="1">Multi-pass membrane protein</topology>
    </subcellularLocation>
</comment>
<dbReference type="EMBL" id="JAJFZQ010000002">
    <property type="protein sequence ID" value="MCC3264795.1"/>
    <property type="molecule type" value="Genomic_DNA"/>
</dbReference>
<keyword evidence="5 8" id="KW-0812">Transmembrane</keyword>
<protein>
    <submittedName>
        <fullName evidence="9">AI-2E family transporter</fullName>
    </submittedName>
</protein>
<feature type="transmembrane region" description="Helical" evidence="8">
    <location>
        <begin position="264"/>
        <end position="285"/>
    </location>
</feature>
<accession>A0ABS8GE04</accession>
<evidence type="ECO:0000313" key="10">
    <source>
        <dbReference type="Proteomes" id="UP001139168"/>
    </source>
</evidence>
<comment type="similarity">
    <text evidence="2">Belongs to the autoinducer-2 exporter (AI-2E) (TC 2.A.86) family.</text>
</comment>
<dbReference type="Proteomes" id="UP001139168">
    <property type="component" value="Unassembled WGS sequence"/>
</dbReference>
<keyword evidence="7 8" id="KW-0472">Membrane</keyword>
<gene>
    <name evidence="9" type="ORF">LJ752_01895</name>
</gene>
<evidence type="ECO:0000256" key="2">
    <source>
        <dbReference type="ARBA" id="ARBA00009773"/>
    </source>
</evidence>
<feature type="transmembrane region" description="Helical" evidence="8">
    <location>
        <begin position="202"/>
        <end position="224"/>
    </location>
</feature>
<evidence type="ECO:0000256" key="5">
    <source>
        <dbReference type="ARBA" id="ARBA00022692"/>
    </source>
</evidence>
<name>A0ABS8GE04_9MICC</name>
<evidence type="ECO:0000256" key="1">
    <source>
        <dbReference type="ARBA" id="ARBA00004651"/>
    </source>
</evidence>
<evidence type="ECO:0000256" key="6">
    <source>
        <dbReference type="ARBA" id="ARBA00022989"/>
    </source>
</evidence>
<sequence length="360" mass="38007">MSDRESPGPPGLARPTRILLTLAVAGGACWTVWAGQSILGPLVLAAALVIIALPARKPLDRRGTPSWVGTLVVVAIAWGILLVLAVLVVVALGQFARILADYAGQLQESAETLESFFQSLGFNTVSMDDITRAIQPSALLTTVFNAGTQLLGLGTAVFFVFAYVMFLGMDAARWQNPPAELAEASGQRLQAFKRFTAGTNRYFLVNSVFGLIVAVIDGLALWVLGVPGPFVWAVLAFVTNYIPNIGFVLGVVPPVVLAVAVGGWGLGLLVLAIYCIVNVTLQVLIQPRFVGESVRLSVTLTFASVVLWTTLLGAVGSLLAVPLTLFARFLIIDGDPGARFAQWISGDDGPEDPKGPSLPG</sequence>
<dbReference type="PANTHER" id="PTHR21716">
    <property type="entry name" value="TRANSMEMBRANE PROTEIN"/>
    <property type="match status" value="1"/>
</dbReference>
<dbReference type="PANTHER" id="PTHR21716:SF53">
    <property type="entry name" value="PERMEASE PERM-RELATED"/>
    <property type="match status" value="1"/>
</dbReference>
<evidence type="ECO:0000256" key="3">
    <source>
        <dbReference type="ARBA" id="ARBA00022448"/>
    </source>
</evidence>
<dbReference type="Pfam" id="PF01594">
    <property type="entry name" value="AI-2E_transport"/>
    <property type="match status" value="1"/>
</dbReference>
<feature type="transmembrane region" description="Helical" evidence="8">
    <location>
        <begin position="230"/>
        <end position="252"/>
    </location>
</feature>
<feature type="transmembrane region" description="Helical" evidence="8">
    <location>
        <begin position="67"/>
        <end position="92"/>
    </location>
</feature>
<reference evidence="9" key="1">
    <citation type="submission" date="2021-10" db="EMBL/GenBank/DDBJ databases">
        <title>Novel species in genus Arthrobacter.</title>
        <authorList>
            <person name="Liu Y."/>
        </authorList>
    </citation>
    <scope>NUCLEOTIDE SEQUENCE</scope>
    <source>
        <strain evidence="9">Zg-Y786</strain>
    </source>
</reference>
<feature type="transmembrane region" description="Helical" evidence="8">
    <location>
        <begin position="146"/>
        <end position="166"/>
    </location>
</feature>
<evidence type="ECO:0000256" key="7">
    <source>
        <dbReference type="ARBA" id="ARBA00023136"/>
    </source>
</evidence>
<proteinExistence type="inferred from homology"/>
<comment type="caution">
    <text evidence="9">The sequence shown here is derived from an EMBL/GenBank/DDBJ whole genome shotgun (WGS) entry which is preliminary data.</text>
</comment>
<evidence type="ECO:0000256" key="8">
    <source>
        <dbReference type="SAM" id="Phobius"/>
    </source>
</evidence>
<keyword evidence="4" id="KW-1003">Cell membrane</keyword>
<feature type="transmembrane region" description="Helical" evidence="8">
    <location>
        <begin position="305"/>
        <end position="331"/>
    </location>
</feature>
<dbReference type="InterPro" id="IPR002549">
    <property type="entry name" value="AI-2E-like"/>
</dbReference>
<evidence type="ECO:0000256" key="4">
    <source>
        <dbReference type="ARBA" id="ARBA00022475"/>
    </source>
</evidence>
<keyword evidence="3" id="KW-0813">Transport</keyword>